<dbReference type="GO" id="GO:1902412">
    <property type="term" value="P:regulation of mitotic cytokinesis"/>
    <property type="evidence" value="ECO:0007669"/>
    <property type="project" value="TreeGrafter"/>
</dbReference>
<sequence length="1431" mass="158004">MSKPGWMDESLEEEWIDQNEQDMSIYQDNDAPVHGLHILHAPQEVIPRGDEEDQEGSGSSATAISPQTGGTFLIREDVQHEPVTPAKRLPGKGKLNPFAKSFFSPLALERMFEPPSPPVPKTKPARISSTLVQSHIPPEIPSHQDYQHEATADNTDDNDGMPDEIIASDIPNLLTFDGRKPSAGYTFTFRAPIGGSRPPPPFVDPRLRLFQTYDTYTKDHLSALVDTIDVKSAAGSPSEDGYSRSSKRIRLSPPESEYPSRSHQSVFSARSSVSPRMSRPNSRRDYVGESRSLMQQIKNNRSFSIGTTLASDVAGLSLVEEDEEESEEQAPSQSPVGHGYASSSMAYRLQAASLMAQIKFDVQDDLPDGKENEEPHAMRRNDLGESKSTDAPNMQEPSRPTKSIDESDREPNLEKTVSQKSVQLNNSRIGKRSRSPQLPSSVPIIQIQPTSSTIHHPNVGDNIPVLNRTTSIPSSIPQRGVQNLAVDRNGHLIPPLPQQQNQAQADLARFVMSSTAQSSMFNAIQRSHSGTSSSSAATAGSGVKHAGSLSTGILRTIAPEEVGPINAVGDMVWDPERMVWAKNRRRRSVGTDEDISEDVFRDIESLKDRSEGDHEHTRQEARDESGDSSEDDDIDEPNKFVGDPVRHLPNQYRDSDSEGDEERDGDEGELQEEPEYLSSAQTNVSGEASRSDLQRNFESTIDDEDEDAGQRFSESPEPVATSDGLAASHSALRPILMVSQSTPHSSPYPNTGLRPHLASNPPRSALKQTPFDPTASARRETKIGPSTPLSGIDHHGHRRSVSFSDGKKDGKIIDLVKSRGLNEVSLSGEDEGDGKTKSVQRSMSLAPSTRTKRIDGMLAALEEGSMESTPSKAEGHRRTDSSVLVPLSARSSAFSHTHSESRSETQSVSLVAHSSEEYRQPPRGTQTTTTYTSRARHTVSVQANQTILTECSFAVTQDKLVQVITQVQPYEPHWENLPEIDLSGRAIESVTRMKEFLPCWHDNQLAYLSGIPSNVRNLRVSNNLLSSLTAYNHLRNLETLDISNNGIESFTQLHCLQLLRELRADGNSVTSVEGLEHMNGLEKLSLKKNKITQINFRACSWTRLETLDLSSNCLSAVVGLSTLSSLLLLNLDHNRLTTLTTSNPVPRLRVLRLSDNRLCQMNMIRLSKLENLSLRNQRGGQLRLASSDVRDVKRLYLSGNPENDFSFLTVPCYNLVYLELAGCRIETLPADLATMVPNVRVLNLNYNFVSDASPLQGLVRLKRLTLVGSRLKGTKGILKALQKMPDMEMVDLRMNPATLGWYLPILLRDTPGAPQPSETLLLAPLIPTNGDREAPNYSAVRLHPFSAPRDVRDNRVSVGRHAKDASWENLDAKFRRDLPDSSYLGRLAYRGMVMRACPNVRVIDGVTVADGEREKAEKLLTSLLLARKTDD</sequence>
<feature type="compositionally biased region" description="Low complexity" evidence="3">
    <location>
        <begin position="921"/>
        <end position="932"/>
    </location>
</feature>
<evidence type="ECO:0008006" key="6">
    <source>
        <dbReference type="Google" id="ProtNLM"/>
    </source>
</evidence>
<feature type="region of interest" description="Disordered" evidence="3">
    <location>
        <begin position="44"/>
        <end position="70"/>
    </location>
</feature>
<evidence type="ECO:0000256" key="2">
    <source>
        <dbReference type="ARBA" id="ARBA00022737"/>
    </source>
</evidence>
<feature type="compositionally biased region" description="Polar residues" evidence="3">
    <location>
        <begin position="259"/>
        <end position="275"/>
    </location>
</feature>
<dbReference type="GO" id="GO:0035591">
    <property type="term" value="F:signaling adaptor activity"/>
    <property type="evidence" value="ECO:0007669"/>
    <property type="project" value="TreeGrafter"/>
</dbReference>
<dbReference type="OrthoDB" id="7451790at2759"/>
<keyword evidence="5" id="KW-1185">Reference proteome</keyword>
<dbReference type="InterPro" id="IPR001611">
    <property type="entry name" value="Leu-rich_rpt"/>
</dbReference>
<dbReference type="Proteomes" id="UP000886523">
    <property type="component" value="Unassembled WGS sequence"/>
</dbReference>
<feature type="region of interest" description="Disordered" evidence="3">
    <location>
        <begin position="891"/>
        <end position="932"/>
    </location>
</feature>
<feature type="compositionally biased region" description="Polar residues" evidence="3">
    <location>
        <begin position="678"/>
        <end position="688"/>
    </location>
</feature>
<feature type="compositionally biased region" description="Polar residues" evidence="3">
    <location>
        <begin position="837"/>
        <end position="849"/>
    </location>
</feature>
<evidence type="ECO:0000256" key="3">
    <source>
        <dbReference type="SAM" id="MobiDB-lite"/>
    </source>
</evidence>
<feature type="region of interest" description="Disordered" evidence="3">
    <location>
        <begin position="365"/>
        <end position="440"/>
    </location>
</feature>
<proteinExistence type="predicted"/>
<keyword evidence="2" id="KW-0677">Repeat</keyword>
<reference evidence="4" key="1">
    <citation type="journal article" date="2020" name="Nat. Commun.">
        <title>Large-scale genome sequencing of mycorrhizal fungi provides insights into the early evolution of symbiotic traits.</title>
        <authorList>
            <person name="Miyauchi S."/>
            <person name="Kiss E."/>
            <person name="Kuo A."/>
            <person name="Drula E."/>
            <person name="Kohler A."/>
            <person name="Sanchez-Garcia M."/>
            <person name="Morin E."/>
            <person name="Andreopoulos B."/>
            <person name="Barry K.W."/>
            <person name="Bonito G."/>
            <person name="Buee M."/>
            <person name="Carver A."/>
            <person name="Chen C."/>
            <person name="Cichocki N."/>
            <person name="Clum A."/>
            <person name="Culley D."/>
            <person name="Crous P.W."/>
            <person name="Fauchery L."/>
            <person name="Girlanda M."/>
            <person name="Hayes R.D."/>
            <person name="Keri Z."/>
            <person name="LaButti K."/>
            <person name="Lipzen A."/>
            <person name="Lombard V."/>
            <person name="Magnuson J."/>
            <person name="Maillard F."/>
            <person name="Murat C."/>
            <person name="Nolan M."/>
            <person name="Ohm R.A."/>
            <person name="Pangilinan J."/>
            <person name="Pereira M.F."/>
            <person name="Perotto S."/>
            <person name="Peter M."/>
            <person name="Pfister S."/>
            <person name="Riley R."/>
            <person name="Sitrit Y."/>
            <person name="Stielow J.B."/>
            <person name="Szollosi G."/>
            <person name="Zifcakova L."/>
            <person name="Stursova M."/>
            <person name="Spatafora J.W."/>
            <person name="Tedersoo L."/>
            <person name="Vaario L.M."/>
            <person name="Yamada A."/>
            <person name="Yan M."/>
            <person name="Wang P."/>
            <person name="Xu J."/>
            <person name="Bruns T."/>
            <person name="Baldrian P."/>
            <person name="Vilgalys R."/>
            <person name="Dunand C."/>
            <person name="Henrissat B."/>
            <person name="Grigoriev I.V."/>
            <person name="Hibbett D."/>
            <person name="Nagy L.G."/>
            <person name="Martin F.M."/>
        </authorList>
    </citation>
    <scope>NUCLEOTIDE SEQUENCE</scope>
    <source>
        <strain evidence="4">UP504</strain>
    </source>
</reference>
<evidence type="ECO:0000313" key="5">
    <source>
        <dbReference type="Proteomes" id="UP000886523"/>
    </source>
</evidence>
<dbReference type="InterPro" id="IPR032675">
    <property type="entry name" value="LRR_dom_sf"/>
</dbReference>
<keyword evidence="1" id="KW-0433">Leucine-rich repeat</keyword>
<dbReference type="GO" id="GO:0061499">
    <property type="term" value="C:outer plaque of mitotic spindle pole body"/>
    <property type="evidence" value="ECO:0007669"/>
    <property type="project" value="TreeGrafter"/>
</dbReference>
<name>A0A9P6AE92_9AGAM</name>
<feature type="region of interest" description="Disordered" evidence="3">
    <location>
        <begin position="319"/>
        <end position="340"/>
    </location>
</feature>
<feature type="region of interest" description="Disordered" evidence="3">
    <location>
        <begin position="603"/>
        <end position="806"/>
    </location>
</feature>
<feature type="compositionally biased region" description="Polar residues" evidence="3">
    <location>
        <begin position="389"/>
        <end position="401"/>
    </location>
</feature>
<evidence type="ECO:0000313" key="4">
    <source>
        <dbReference type="EMBL" id="KAF9504320.1"/>
    </source>
</evidence>
<dbReference type="PANTHER" id="PTHR47566">
    <property type="match status" value="1"/>
</dbReference>
<gene>
    <name evidence="4" type="ORF">BS47DRAFT_1401534</name>
</gene>
<dbReference type="SUPFAM" id="SSF52058">
    <property type="entry name" value="L domain-like"/>
    <property type="match status" value="1"/>
</dbReference>
<feature type="compositionally biased region" description="Polar residues" evidence="3">
    <location>
        <begin position="415"/>
        <end position="428"/>
    </location>
</feature>
<feature type="compositionally biased region" description="Acidic residues" evidence="3">
    <location>
        <begin position="319"/>
        <end position="328"/>
    </location>
</feature>
<dbReference type="GO" id="GO:0031028">
    <property type="term" value="P:septation initiation signaling"/>
    <property type="evidence" value="ECO:0007669"/>
    <property type="project" value="TreeGrafter"/>
</dbReference>
<dbReference type="PROSITE" id="PS51450">
    <property type="entry name" value="LRR"/>
    <property type="match status" value="2"/>
</dbReference>
<feature type="region of interest" description="Disordered" evidence="3">
    <location>
        <begin position="232"/>
        <end position="287"/>
    </location>
</feature>
<dbReference type="Gene3D" id="3.80.10.10">
    <property type="entry name" value="Ribonuclease Inhibitor"/>
    <property type="match status" value="1"/>
</dbReference>
<feature type="compositionally biased region" description="Polar residues" evidence="3">
    <location>
        <begin position="738"/>
        <end position="749"/>
    </location>
</feature>
<feature type="compositionally biased region" description="Acidic residues" evidence="3">
    <location>
        <begin position="626"/>
        <end position="635"/>
    </location>
</feature>
<dbReference type="EMBL" id="MU129238">
    <property type="protein sequence ID" value="KAF9504320.1"/>
    <property type="molecule type" value="Genomic_DNA"/>
</dbReference>
<comment type="caution">
    <text evidence="4">The sequence shown here is derived from an EMBL/GenBank/DDBJ whole genome shotgun (WGS) entry which is preliminary data.</text>
</comment>
<feature type="compositionally biased region" description="Polar residues" evidence="3">
    <location>
        <begin position="56"/>
        <end position="70"/>
    </location>
</feature>
<feature type="compositionally biased region" description="Polar residues" evidence="3">
    <location>
        <begin position="329"/>
        <end position="340"/>
    </location>
</feature>
<feature type="region of interest" description="Disordered" evidence="3">
    <location>
        <begin position="825"/>
        <end position="854"/>
    </location>
</feature>
<organism evidence="4 5">
    <name type="scientific">Hydnum rufescens UP504</name>
    <dbReference type="NCBI Taxonomy" id="1448309"/>
    <lineage>
        <taxon>Eukaryota</taxon>
        <taxon>Fungi</taxon>
        <taxon>Dikarya</taxon>
        <taxon>Basidiomycota</taxon>
        <taxon>Agaricomycotina</taxon>
        <taxon>Agaricomycetes</taxon>
        <taxon>Cantharellales</taxon>
        <taxon>Hydnaceae</taxon>
        <taxon>Hydnum</taxon>
    </lineage>
</organism>
<accession>A0A9P6AE92</accession>
<dbReference type="PANTHER" id="PTHR47566:SF1">
    <property type="entry name" value="PROTEIN NUD1"/>
    <property type="match status" value="1"/>
</dbReference>
<feature type="region of interest" description="Disordered" evidence="3">
    <location>
        <begin position="527"/>
        <end position="546"/>
    </location>
</feature>
<feature type="compositionally biased region" description="Basic and acidic residues" evidence="3">
    <location>
        <begin position="603"/>
        <end position="625"/>
    </location>
</feature>
<feature type="compositionally biased region" description="Basic and acidic residues" evidence="3">
    <location>
        <begin position="402"/>
        <end position="413"/>
    </location>
</feature>
<feature type="compositionally biased region" description="Basic and acidic residues" evidence="3">
    <location>
        <begin position="367"/>
        <end position="388"/>
    </location>
</feature>
<feature type="compositionally biased region" description="Low complexity" evidence="3">
    <location>
        <begin position="529"/>
        <end position="542"/>
    </location>
</feature>
<feature type="compositionally biased region" description="Acidic residues" evidence="3">
    <location>
        <begin position="657"/>
        <end position="675"/>
    </location>
</feature>
<evidence type="ECO:0000256" key="1">
    <source>
        <dbReference type="ARBA" id="ARBA00022614"/>
    </source>
</evidence>
<dbReference type="SMART" id="SM00365">
    <property type="entry name" value="LRR_SD22"/>
    <property type="match status" value="5"/>
</dbReference>
<protein>
    <recommendedName>
        <fullName evidence="6">Septation initiation network scaffold protein cdc11</fullName>
    </recommendedName>
</protein>
<dbReference type="InterPro" id="IPR052574">
    <property type="entry name" value="CDIRP"/>
</dbReference>